<dbReference type="InterPro" id="IPR029044">
    <property type="entry name" value="Nucleotide-diphossugar_trans"/>
</dbReference>
<dbReference type="InterPro" id="IPR007577">
    <property type="entry name" value="GlycoTrfase_DXD_sugar-bd_CS"/>
</dbReference>
<dbReference type="GO" id="GO:0016301">
    <property type="term" value="F:kinase activity"/>
    <property type="evidence" value="ECO:0007669"/>
    <property type="project" value="UniProtKB-KW"/>
</dbReference>
<reference evidence="1" key="1">
    <citation type="journal article" date="2023" name="PLoS Negl. Trop. Dis.">
        <title>A genome sequence for Biomphalaria pfeifferi, the major vector snail for the human-infecting parasite Schistosoma mansoni.</title>
        <authorList>
            <person name="Bu L."/>
            <person name="Lu L."/>
            <person name="Laidemitt M.R."/>
            <person name="Zhang S.M."/>
            <person name="Mutuku M."/>
            <person name="Mkoji G."/>
            <person name="Steinauer M."/>
            <person name="Loker E.S."/>
        </authorList>
    </citation>
    <scope>NUCLEOTIDE SEQUENCE</scope>
    <source>
        <strain evidence="1">KasaAsao</strain>
    </source>
</reference>
<gene>
    <name evidence="1" type="ORF">Bpfe_013087</name>
</gene>
<protein>
    <submittedName>
        <fullName evidence="1">Serine/threonine-protein kinase Chk1</fullName>
    </submittedName>
</protein>
<dbReference type="Gene3D" id="3.90.550.20">
    <property type="match status" value="1"/>
</dbReference>
<dbReference type="AlphaFoldDB" id="A0AAD8BMW5"/>
<proteinExistence type="predicted"/>
<dbReference type="EMBL" id="JASAOG010000054">
    <property type="protein sequence ID" value="KAK0057569.1"/>
    <property type="molecule type" value="Genomic_DNA"/>
</dbReference>
<dbReference type="Pfam" id="PF04488">
    <property type="entry name" value="Gly_transf_sug"/>
    <property type="match status" value="1"/>
</dbReference>
<accession>A0AAD8BMW5</accession>
<organism evidence="1 2">
    <name type="scientific">Biomphalaria pfeifferi</name>
    <name type="common">Bloodfluke planorb</name>
    <name type="synonym">Freshwater snail</name>
    <dbReference type="NCBI Taxonomy" id="112525"/>
    <lineage>
        <taxon>Eukaryota</taxon>
        <taxon>Metazoa</taxon>
        <taxon>Spiralia</taxon>
        <taxon>Lophotrochozoa</taxon>
        <taxon>Mollusca</taxon>
        <taxon>Gastropoda</taxon>
        <taxon>Heterobranchia</taxon>
        <taxon>Euthyneura</taxon>
        <taxon>Panpulmonata</taxon>
        <taxon>Hygrophila</taxon>
        <taxon>Lymnaeoidea</taxon>
        <taxon>Planorbidae</taxon>
        <taxon>Biomphalaria</taxon>
    </lineage>
</organism>
<dbReference type="PANTHER" id="PTHR46830">
    <property type="entry name" value="TRANSFERASE, PUTATIVE-RELATED"/>
    <property type="match status" value="1"/>
</dbReference>
<dbReference type="PANTHER" id="PTHR46830:SF1">
    <property type="entry name" value="ALPHA-1,4-N-ACETYLGLUCOSAMINYLTRANSFERASE"/>
    <property type="match status" value="1"/>
</dbReference>
<dbReference type="Proteomes" id="UP001233172">
    <property type="component" value="Unassembled WGS sequence"/>
</dbReference>
<keyword evidence="1" id="KW-0418">Kinase</keyword>
<evidence type="ECO:0000313" key="1">
    <source>
        <dbReference type="EMBL" id="KAK0057569.1"/>
    </source>
</evidence>
<comment type="caution">
    <text evidence="1">The sequence shown here is derived from an EMBL/GenBank/DDBJ whole genome shotgun (WGS) entry which is preliminary data.</text>
</comment>
<evidence type="ECO:0000313" key="2">
    <source>
        <dbReference type="Proteomes" id="UP001233172"/>
    </source>
</evidence>
<keyword evidence="1" id="KW-0808">Transferase</keyword>
<dbReference type="SUPFAM" id="SSF53448">
    <property type="entry name" value="Nucleotide-diphospho-sugar transferases"/>
    <property type="match status" value="1"/>
</dbReference>
<reference evidence="1" key="2">
    <citation type="submission" date="2023-04" db="EMBL/GenBank/DDBJ databases">
        <authorList>
            <person name="Bu L."/>
            <person name="Lu L."/>
            <person name="Laidemitt M.R."/>
            <person name="Zhang S.M."/>
            <person name="Mutuku M."/>
            <person name="Mkoji G."/>
            <person name="Steinauer M."/>
            <person name="Loker E.S."/>
        </authorList>
    </citation>
    <scope>NUCLEOTIDE SEQUENCE</scope>
    <source>
        <strain evidence="1">KasaAsao</strain>
        <tissue evidence="1">Whole Snail</tissue>
    </source>
</reference>
<name>A0AAD8BMW5_BIOPF</name>
<sequence>MNVSFWGSKKGDNLSPNVQLPPFRKNSSACPLAEFLAVIDETFWKFGAEALCENGTDKIDILCLVYLRQLGISRQLERGACALDSKGLVPKIVYFVTLGSYTFQMWNYIAVVAAYRHVQPVALYIVGDRHPQGVWWDRVRRDVPGLRFVFREKPSSIAGRPTKLVEHLSDLVRMQLLYMNGGIYLDLDMVVLRSLEPLLGFDLTAGLMSPVEIANAFLISRRRNAFLKDWYIGFQDYEAKWTFTMEKAYNLSRQNESQAYIVPDLYRPFWNEMSLLLNSSFYFDWTRSYAIHIWTKNGKIPNTVDSIQTDNSTISQVFRFVLYGDPRPRHTEPYHRNLTELKKLL</sequence>
<keyword evidence="2" id="KW-1185">Reference proteome</keyword>